<dbReference type="Gene3D" id="3.40.190.10">
    <property type="entry name" value="Periplasmic binding protein-like II"/>
    <property type="match status" value="1"/>
</dbReference>
<dbReference type="SUPFAM" id="SSF53850">
    <property type="entry name" value="Periplasmic binding protein-like II"/>
    <property type="match status" value="1"/>
</dbReference>
<keyword evidence="1" id="KW-0732">Signal</keyword>
<evidence type="ECO:0000313" key="2">
    <source>
        <dbReference type="EMBL" id="SFU29427.1"/>
    </source>
</evidence>
<feature type="chain" id="PRO_5011493894" description="Phosphate ABC transporter substrate-binding protein" evidence="1">
    <location>
        <begin position="29"/>
        <end position="141"/>
    </location>
</feature>
<accession>A0A1I7EZU6</accession>
<evidence type="ECO:0000313" key="3">
    <source>
        <dbReference type="Proteomes" id="UP000199391"/>
    </source>
</evidence>
<sequence>MKIQNKPMTSLLRFSLAALIAATVPAMAETVVIVSPKNPATRMFSEQAAQFFLGKSTMFTPVDQAEGSAIRNDFYQKVTDKDAAQVKAIWSKLVFTGKATPPREYKSNADVKKAVADDPKAIGYIDKSAVDDTVKVILTLP</sequence>
<evidence type="ECO:0000256" key="1">
    <source>
        <dbReference type="SAM" id="SignalP"/>
    </source>
</evidence>
<feature type="signal peptide" evidence="1">
    <location>
        <begin position="1"/>
        <end position="28"/>
    </location>
</feature>
<proteinExistence type="predicted"/>
<organism evidence="2 3">
    <name type="scientific">Pseudoduganella namucuonensis</name>
    <dbReference type="NCBI Taxonomy" id="1035707"/>
    <lineage>
        <taxon>Bacteria</taxon>
        <taxon>Pseudomonadati</taxon>
        <taxon>Pseudomonadota</taxon>
        <taxon>Betaproteobacteria</taxon>
        <taxon>Burkholderiales</taxon>
        <taxon>Oxalobacteraceae</taxon>
        <taxon>Telluria group</taxon>
        <taxon>Pseudoduganella</taxon>
    </lineage>
</organism>
<reference evidence="3" key="1">
    <citation type="submission" date="2016-10" db="EMBL/GenBank/DDBJ databases">
        <authorList>
            <person name="Varghese N."/>
            <person name="Submissions S."/>
        </authorList>
    </citation>
    <scope>NUCLEOTIDE SEQUENCE [LARGE SCALE GENOMIC DNA]</scope>
    <source>
        <strain evidence="3">CGMCC 1.11014</strain>
    </source>
</reference>
<evidence type="ECO:0008006" key="4">
    <source>
        <dbReference type="Google" id="ProtNLM"/>
    </source>
</evidence>
<dbReference type="Proteomes" id="UP000199391">
    <property type="component" value="Unassembled WGS sequence"/>
</dbReference>
<name>A0A1I7EZU6_9BURK</name>
<dbReference type="STRING" id="1035707.SAMN05216552_1001275"/>
<dbReference type="AlphaFoldDB" id="A0A1I7EZU6"/>
<protein>
    <recommendedName>
        <fullName evidence="4">Phosphate ABC transporter substrate-binding protein</fullName>
    </recommendedName>
</protein>
<keyword evidence="3" id="KW-1185">Reference proteome</keyword>
<gene>
    <name evidence="2" type="ORF">SAMN05216552_1001275</name>
</gene>
<dbReference type="EMBL" id="FPBO01000001">
    <property type="protein sequence ID" value="SFU29427.1"/>
    <property type="molecule type" value="Genomic_DNA"/>
</dbReference>